<evidence type="ECO:0000256" key="1">
    <source>
        <dbReference type="SAM" id="MobiDB-lite"/>
    </source>
</evidence>
<gene>
    <name evidence="2" type="ORF">B5G41_13070</name>
</gene>
<accession>A0A1Y3QZK9</accession>
<proteinExistence type="predicted"/>
<comment type="caution">
    <text evidence="2">The sequence shown here is derived from an EMBL/GenBank/DDBJ whole genome shotgun (WGS) entry which is preliminary data.</text>
</comment>
<dbReference type="Proteomes" id="UP000195772">
    <property type="component" value="Unassembled WGS sequence"/>
</dbReference>
<sequence>MQGRAAGNPMAAMGRERSGVPKGTDIAEEGSDSACRGNRAWRRRTGGEDGAEVCRTGADFPGK</sequence>
<evidence type="ECO:0000313" key="2">
    <source>
        <dbReference type="EMBL" id="OUN02000.1"/>
    </source>
</evidence>
<dbReference type="AlphaFoldDB" id="A0A1Y3QZK9"/>
<protein>
    <submittedName>
        <fullName evidence="2">Uncharacterized protein</fullName>
    </submittedName>
</protein>
<reference evidence="3" key="1">
    <citation type="submission" date="2017-04" db="EMBL/GenBank/DDBJ databases">
        <title>Function of individual gut microbiota members based on whole genome sequencing of pure cultures obtained from chicken caecum.</title>
        <authorList>
            <person name="Medvecky M."/>
            <person name="Cejkova D."/>
            <person name="Polansky O."/>
            <person name="Karasova D."/>
            <person name="Kubasova T."/>
            <person name="Cizek A."/>
            <person name="Rychlik I."/>
        </authorList>
    </citation>
    <scope>NUCLEOTIDE SEQUENCE [LARGE SCALE GENOMIC DNA]</scope>
    <source>
        <strain evidence="3">An90</strain>
    </source>
</reference>
<evidence type="ECO:0000313" key="3">
    <source>
        <dbReference type="Proteomes" id="UP000195772"/>
    </source>
</evidence>
<dbReference type="EMBL" id="NFHB01000010">
    <property type="protein sequence ID" value="OUN02000.1"/>
    <property type="molecule type" value="Genomic_DNA"/>
</dbReference>
<organism evidence="2 3">
    <name type="scientific">Alistipes onderdonkii</name>
    <dbReference type="NCBI Taxonomy" id="328813"/>
    <lineage>
        <taxon>Bacteria</taxon>
        <taxon>Pseudomonadati</taxon>
        <taxon>Bacteroidota</taxon>
        <taxon>Bacteroidia</taxon>
        <taxon>Bacteroidales</taxon>
        <taxon>Rikenellaceae</taxon>
        <taxon>Alistipes</taxon>
    </lineage>
</organism>
<feature type="region of interest" description="Disordered" evidence="1">
    <location>
        <begin position="1"/>
        <end position="63"/>
    </location>
</feature>
<name>A0A1Y3QZK9_9BACT</name>